<dbReference type="SMART" id="SM00409">
    <property type="entry name" value="IG"/>
    <property type="match status" value="1"/>
</dbReference>
<dbReference type="GO" id="GO:0006955">
    <property type="term" value="P:immune response"/>
    <property type="evidence" value="ECO:0007669"/>
    <property type="project" value="TreeGrafter"/>
</dbReference>
<feature type="non-terminal residue" evidence="5">
    <location>
        <position position="1"/>
    </location>
</feature>
<evidence type="ECO:0000259" key="4">
    <source>
        <dbReference type="PROSITE" id="PS50835"/>
    </source>
</evidence>
<dbReference type="Gene3D" id="2.60.40.10">
    <property type="entry name" value="Immunoglobulins"/>
    <property type="match status" value="1"/>
</dbReference>
<dbReference type="FunFam" id="2.60.40.10:FF:000049">
    <property type="entry name" value="Leukocyte immunoglobulin-like receptor subfamily B member 1"/>
    <property type="match status" value="1"/>
</dbReference>
<proteinExistence type="predicted"/>
<gene>
    <name evidence="5" type="ORF">DAT39_013590</name>
</gene>
<evidence type="ECO:0000256" key="3">
    <source>
        <dbReference type="ARBA" id="ARBA00023319"/>
    </source>
</evidence>
<dbReference type="PROSITE" id="PS50835">
    <property type="entry name" value="IG_LIKE"/>
    <property type="match status" value="1"/>
</dbReference>
<keyword evidence="2" id="KW-1015">Disulfide bond</keyword>
<dbReference type="InterPro" id="IPR050488">
    <property type="entry name" value="Ig_Fc_receptor"/>
</dbReference>
<evidence type="ECO:0000256" key="2">
    <source>
        <dbReference type="ARBA" id="ARBA00023157"/>
    </source>
</evidence>
<feature type="domain" description="Ig-like" evidence="4">
    <location>
        <begin position="4"/>
        <end position="70"/>
    </location>
</feature>
<dbReference type="GO" id="GO:0007166">
    <property type="term" value="P:cell surface receptor signaling pathway"/>
    <property type="evidence" value="ECO:0007669"/>
    <property type="project" value="TreeGrafter"/>
</dbReference>
<dbReference type="InterPro" id="IPR003599">
    <property type="entry name" value="Ig_sub"/>
</dbReference>
<keyword evidence="3" id="KW-0393">Immunoglobulin domain</keyword>
<dbReference type="OrthoDB" id="10012075at2759"/>
<dbReference type="EMBL" id="QNUK01000267">
    <property type="protein sequence ID" value="KAF5896701.1"/>
    <property type="molecule type" value="Genomic_DNA"/>
</dbReference>
<dbReference type="PANTHER" id="PTHR11481:SF64">
    <property type="entry name" value="FC RECEPTOR-LIKE PROTEIN 4"/>
    <property type="match status" value="1"/>
</dbReference>
<sequence length="90" mass="10177">KPQPKLTSSPEGDVLTGNSVTLTCTLTPQSTGWRFYWYKDGQHHKTVPDTHTYTISPVSESHRGRYKCYAGRGNPEYTTYPSNDLQLDVI</sequence>
<evidence type="ECO:0000313" key="5">
    <source>
        <dbReference type="EMBL" id="KAF5896701.1"/>
    </source>
</evidence>
<dbReference type="PANTHER" id="PTHR11481">
    <property type="entry name" value="IMMUNOGLOBULIN FC RECEPTOR"/>
    <property type="match status" value="1"/>
</dbReference>
<dbReference type="GO" id="GO:0009897">
    <property type="term" value="C:external side of plasma membrane"/>
    <property type="evidence" value="ECO:0007669"/>
    <property type="project" value="TreeGrafter"/>
</dbReference>
<protein>
    <submittedName>
        <fullName evidence="5">Carcinoembryonic antigen-related cell adhesion molecule 5-like</fullName>
    </submittedName>
</protein>
<dbReference type="GO" id="GO:0004888">
    <property type="term" value="F:transmembrane signaling receptor activity"/>
    <property type="evidence" value="ECO:0007669"/>
    <property type="project" value="TreeGrafter"/>
</dbReference>
<dbReference type="AlphaFoldDB" id="A0A8J4X0Y7"/>
<feature type="non-terminal residue" evidence="5">
    <location>
        <position position="90"/>
    </location>
</feature>
<keyword evidence="6" id="KW-1185">Reference proteome</keyword>
<evidence type="ECO:0000313" key="6">
    <source>
        <dbReference type="Proteomes" id="UP000727407"/>
    </source>
</evidence>
<name>A0A8J4X0Y7_CLAMG</name>
<accession>A0A8J4X0Y7</accession>
<dbReference type="Pfam" id="PF13927">
    <property type="entry name" value="Ig_3"/>
    <property type="match status" value="1"/>
</dbReference>
<evidence type="ECO:0000256" key="1">
    <source>
        <dbReference type="ARBA" id="ARBA00022729"/>
    </source>
</evidence>
<dbReference type="Proteomes" id="UP000727407">
    <property type="component" value="Unassembled WGS sequence"/>
</dbReference>
<dbReference type="InterPro" id="IPR013783">
    <property type="entry name" value="Ig-like_fold"/>
</dbReference>
<keyword evidence="1" id="KW-0732">Signal</keyword>
<organism evidence="5 6">
    <name type="scientific">Clarias magur</name>
    <name type="common">Asian catfish</name>
    <name type="synonym">Macropteronotus magur</name>
    <dbReference type="NCBI Taxonomy" id="1594786"/>
    <lineage>
        <taxon>Eukaryota</taxon>
        <taxon>Metazoa</taxon>
        <taxon>Chordata</taxon>
        <taxon>Craniata</taxon>
        <taxon>Vertebrata</taxon>
        <taxon>Euteleostomi</taxon>
        <taxon>Actinopterygii</taxon>
        <taxon>Neopterygii</taxon>
        <taxon>Teleostei</taxon>
        <taxon>Ostariophysi</taxon>
        <taxon>Siluriformes</taxon>
        <taxon>Clariidae</taxon>
        <taxon>Clarias</taxon>
    </lineage>
</organism>
<dbReference type="SUPFAM" id="SSF48726">
    <property type="entry name" value="Immunoglobulin"/>
    <property type="match status" value="1"/>
</dbReference>
<comment type="caution">
    <text evidence="5">The sequence shown here is derived from an EMBL/GenBank/DDBJ whole genome shotgun (WGS) entry which is preliminary data.</text>
</comment>
<dbReference type="InterPro" id="IPR007110">
    <property type="entry name" value="Ig-like_dom"/>
</dbReference>
<dbReference type="InterPro" id="IPR036179">
    <property type="entry name" value="Ig-like_dom_sf"/>
</dbReference>
<reference evidence="5" key="1">
    <citation type="submission" date="2020-07" db="EMBL/GenBank/DDBJ databases">
        <title>Clarias magur genome sequencing, assembly and annotation.</title>
        <authorList>
            <person name="Kushwaha B."/>
            <person name="Kumar R."/>
            <person name="Das P."/>
            <person name="Joshi C.G."/>
            <person name="Kumar D."/>
            <person name="Nagpure N.S."/>
            <person name="Pandey M."/>
            <person name="Agarwal S."/>
            <person name="Srivastava S."/>
            <person name="Singh M."/>
            <person name="Sahoo L."/>
            <person name="Jayasankar P."/>
            <person name="Meher P.K."/>
            <person name="Koringa P.G."/>
            <person name="Iquebal M.A."/>
            <person name="Das S.P."/>
            <person name="Bit A."/>
            <person name="Patnaik S."/>
            <person name="Patel N."/>
            <person name="Shah T.M."/>
            <person name="Hinsu A."/>
            <person name="Jena J.K."/>
        </authorList>
    </citation>
    <scope>NUCLEOTIDE SEQUENCE</scope>
    <source>
        <strain evidence="5">CIFAMagur01</strain>
        <tissue evidence="5">Testis</tissue>
    </source>
</reference>